<evidence type="ECO:0000313" key="2">
    <source>
        <dbReference type="EMBL" id="VAW38257.1"/>
    </source>
</evidence>
<protein>
    <recommendedName>
        <fullName evidence="1">Pyruvate phosphate dikinase AMP/ATP-binding domain-containing protein</fullName>
    </recommendedName>
</protein>
<dbReference type="AlphaFoldDB" id="A0A3B0VIV2"/>
<dbReference type="Gene3D" id="3.30.1490.20">
    <property type="entry name" value="ATP-grasp fold, A domain"/>
    <property type="match status" value="1"/>
</dbReference>
<dbReference type="InterPro" id="IPR002192">
    <property type="entry name" value="PPDK_AMP/ATP-bd"/>
</dbReference>
<dbReference type="Pfam" id="PF01326">
    <property type="entry name" value="PPDK_N"/>
    <property type="match status" value="1"/>
</dbReference>
<evidence type="ECO:0000259" key="1">
    <source>
        <dbReference type="Pfam" id="PF01326"/>
    </source>
</evidence>
<dbReference type="SUPFAM" id="SSF56059">
    <property type="entry name" value="Glutathione synthetase ATP-binding domain-like"/>
    <property type="match status" value="1"/>
</dbReference>
<dbReference type="EMBL" id="UOEU01000702">
    <property type="protein sequence ID" value="VAW38257.1"/>
    <property type="molecule type" value="Genomic_DNA"/>
</dbReference>
<proteinExistence type="predicted"/>
<feature type="domain" description="Pyruvate phosphate dikinase AMP/ATP-binding" evidence="1">
    <location>
        <begin position="200"/>
        <end position="548"/>
    </location>
</feature>
<dbReference type="GO" id="GO:0016301">
    <property type="term" value="F:kinase activity"/>
    <property type="evidence" value="ECO:0007669"/>
    <property type="project" value="InterPro"/>
</dbReference>
<name>A0A3B0VIV2_9ZZZZ</name>
<accession>A0A3B0VIV2</accession>
<sequence>MPTGPLRTITPTIDVYIKLAPYPILSDRIRLRMRQEMFRRGIISKTNFEQEVKKLAIESQRREGLNNPESQEDETTWQRRLEAIRDLHTDNSFGNNLGSTLLDQLIEEVLNNQDKSPQGMELTFNPEIAPWALLFEQGELYDALPPPEKEKVKHHLEEIKVVLIKRLLSDQLPFIRVAKRVFSIKSLNWIYERLIGNGKIGGKAGGMLLAWRILERSNHDYGPTIANHVTTPDTYFIGSEVIYEFLLRNKLERFVNQKYLSLEDMQAQYPEIVNACLVGNTPNYILEQLQDVLTRLNGRPFVVRSSSLLEDHLDYAFAGKYDTIFCSNQGDEEENFTALINGIRQIYASTFNPEAMIARQKHGLIDYDERMAIMIQPLIGQKYGRYYLPTIAGAGLSQNPWNKESDRRGKDGCLRLTLGLDERIQATLQDSQTCVISLSSLNRISQDENSIQKEVKVVDLQENSFKLLPIKEILQEDFPYRPYLLNGQTNQLTFDHLTQDKKFVRLMRTALTRLEKTYGKPVQFEFALEINDTPSGADYKLYILQCHTVT</sequence>
<dbReference type="InterPro" id="IPR013815">
    <property type="entry name" value="ATP_grasp_subdomain_1"/>
</dbReference>
<dbReference type="GO" id="GO:0005524">
    <property type="term" value="F:ATP binding"/>
    <property type="evidence" value="ECO:0007669"/>
    <property type="project" value="InterPro"/>
</dbReference>
<gene>
    <name evidence="2" type="ORF">MNBD_CHLOROFLEXI01-479</name>
</gene>
<organism evidence="2">
    <name type="scientific">hydrothermal vent metagenome</name>
    <dbReference type="NCBI Taxonomy" id="652676"/>
    <lineage>
        <taxon>unclassified sequences</taxon>
        <taxon>metagenomes</taxon>
        <taxon>ecological metagenomes</taxon>
    </lineage>
</organism>
<reference evidence="2" key="1">
    <citation type="submission" date="2018-06" db="EMBL/GenBank/DDBJ databases">
        <authorList>
            <person name="Zhirakovskaya E."/>
        </authorList>
    </citation>
    <scope>NUCLEOTIDE SEQUENCE</scope>
</reference>